<evidence type="ECO:0000313" key="1">
    <source>
        <dbReference type="EMBL" id="QIB36852.1"/>
    </source>
</evidence>
<keyword evidence="2" id="KW-1185">Reference proteome</keyword>
<dbReference type="KEGG" id="roy:G3A56_01600"/>
<name>A0A7L5BDE5_9HYPH</name>
<dbReference type="AlphaFoldDB" id="A0A7L5BDE5"/>
<reference evidence="1 2" key="1">
    <citation type="submission" date="2020-02" db="EMBL/GenBank/DDBJ databases">
        <title>Plant-Promoting Endophytic Bacterium Rhizobium oryzihabitans sp. nov., Isolated from the Root of Rice.</title>
        <authorList>
            <person name="zhao J."/>
            <person name="Zhang G."/>
        </authorList>
    </citation>
    <scope>NUCLEOTIDE SEQUENCE [LARGE SCALE GENOMIC DNA]</scope>
    <source>
        <strain evidence="1 2">M15</strain>
    </source>
</reference>
<protein>
    <submittedName>
        <fullName evidence="1">Uncharacterized protein</fullName>
    </submittedName>
</protein>
<gene>
    <name evidence="1" type="ORF">G3A56_01600</name>
</gene>
<organism evidence="1 2">
    <name type="scientific">Rhizobium oryzihabitans</name>
    <dbReference type="NCBI Taxonomy" id="2267833"/>
    <lineage>
        <taxon>Bacteria</taxon>
        <taxon>Pseudomonadati</taxon>
        <taxon>Pseudomonadota</taxon>
        <taxon>Alphaproteobacteria</taxon>
        <taxon>Hyphomicrobiales</taxon>
        <taxon>Rhizobiaceae</taxon>
        <taxon>Rhizobium/Agrobacterium group</taxon>
        <taxon>Rhizobium</taxon>
    </lineage>
</organism>
<dbReference type="Proteomes" id="UP000464865">
    <property type="component" value="Chromosome M15-11"/>
</dbReference>
<proteinExistence type="predicted"/>
<evidence type="ECO:0000313" key="2">
    <source>
        <dbReference type="Proteomes" id="UP000464865"/>
    </source>
</evidence>
<dbReference type="EMBL" id="CP048632">
    <property type="protein sequence ID" value="QIB36852.1"/>
    <property type="molecule type" value="Genomic_DNA"/>
</dbReference>
<accession>A0A7L5BDE5</accession>
<sequence>MTEQKITMAGLEKMFGESQPQLVDGASQDCIGELDIDPARLLKKVIAAVISHDQGHILYDFPEVLEFLKSRIPSREELSGHTGIDERMFEAKAKWPNLIPGTQI</sequence>
<dbReference type="RefSeq" id="WP_164056048.1">
    <property type="nucleotide sequence ID" value="NZ_CP048632.1"/>
</dbReference>